<dbReference type="Proteomes" id="UP001385951">
    <property type="component" value="Unassembled WGS sequence"/>
</dbReference>
<accession>A0AAW0GDX7</accession>
<comment type="caution">
    <text evidence="1">The sequence shown here is derived from an EMBL/GenBank/DDBJ whole genome shotgun (WGS) entry which is preliminary data.</text>
</comment>
<dbReference type="EMBL" id="JASBNA010000005">
    <property type="protein sequence ID" value="KAK7691611.1"/>
    <property type="molecule type" value="Genomic_DNA"/>
</dbReference>
<protein>
    <submittedName>
        <fullName evidence="1">Uncharacterized protein</fullName>
    </submittedName>
</protein>
<reference evidence="1 2" key="1">
    <citation type="submission" date="2022-09" db="EMBL/GenBank/DDBJ databases">
        <authorList>
            <person name="Palmer J.M."/>
        </authorList>
    </citation>
    <scope>NUCLEOTIDE SEQUENCE [LARGE SCALE GENOMIC DNA]</scope>
    <source>
        <strain evidence="1 2">DSM 7382</strain>
    </source>
</reference>
<sequence length="66" mass="7802">MDWAWNWRKTAYMNRQRDMIFTVPFITGGSSYYTESMHVAKQIFLNDSKIQTEKSLVQPSCYGVIM</sequence>
<organism evidence="1 2">
    <name type="scientific">Cerrena zonata</name>
    <dbReference type="NCBI Taxonomy" id="2478898"/>
    <lineage>
        <taxon>Eukaryota</taxon>
        <taxon>Fungi</taxon>
        <taxon>Dikarya</taxon>
        <taxon>Basidiomycota</taxon>
        <taxon>Agaricomycotina</taxon>
        <taxon>Agaricomycetes</taxon>
        <taxon>Polyporales</taxon>
        <taxon>Cerrenaceae</taxon>
        <taxon>Cerrena</taxon>
    </lineage>
</organism>
<dbReference type="AlphaFoldDB" id="A0AAW0GDX7"/>
<gene>
    <name evidence="1" type="ORF">QCA50_005010</name>
</gene>
<name>A0AAW0GDX7_9APHY</name>
<keyword evidence="2" id="KW-1185">Reference proteome</keyword>
<evidence type="ECO:0000313" key="1">
    <source>
        <dbReference type="EMBL" id="KAK7691611.1"/>
    </source>
</evidence>
<evidence type="ECO:0000313" key="2">
    <source>
        <dbReference type="Proteomes" id="UP001385951"/>
    </source>
</evidence>
<proteinExistence type="predicted"/>